<proteinExistence type="predicted"/>
<dbReference type="EMBL" id="AP035881">
    <property type="protein sequence ID" value="BFP48188.1"/>
    <property type="molecule type" value="Genomic_DNA"/>
</dbReference>
<reference evidence="2" key="1">
    <citation type="submission" date="2024-07" db="EMBL/GenBank/DDBJ databases">
        <title>Complete genome sequences of cellulolytic bacteria, Kitasatospora sp. CMC57 and Streptomyces sp. CMC78, isolated from Japanese agricultural soil.</title>
        <authorList>
            <person name="Hashimoto T."/>
            <person name="Ito M."/>
            <person name="Iwamoto M."/>
            <person name="Fukahori D."/>
            <person name="Shoda T."/>
            <person name="Sakoda M."/>
            <person name="Morohoshi T."/>
            <person name="Mitsuboshi M."/>
            <person name="Nishizawa T."/>
        </authorList>
    </citation>
    <scope>NUCLEOTIDE SEQUENCE</scope>
    <source>
        <strain evidence="2">CMC57</strain>
    </source>
</reference>
<dbReference type="SMART" id="SM00834">
    <property type="entry name" value="CxxC_CXXC_SSSS"/>
    <property type="match status" value="1"/>
</dbReference>
<protein>
    <recommendedName>
        <fullName evidence="1">Putative regulatory protein FmdB zinc ribbon domain-containing protein</fullName>
    </recommendedName>
</protein>
<evidence type="ECO:0000259" key="1">
    <source>
        <dbReference type="SMART" id="SM00834"/>
    </source>
</evidence>
<feature type="domain" description="Putative regulatory protein FmdB zinc ribbon" evidence="1">
    <location>
        <begin position="22"/>
        <end position="63"/>
    </location>
</feature>
<gene>
    <name evidence="2" type="ORF">KCMC57_45560</name>
</gene>
<name>A0AB33K3C0_9ACTN</name>
<dbReference type="InterPro" id="IPR013429">
    <property type="entry name" value="Regulatory_FmdB_Zinc_ribbon"/>
</dbReference>
<sequence>MTGTTPRSAGYDAGPAGYAAGMPRYDFRCRTCGATFELRRAMAQANDPALCPQGHTDTVKLLSAVAVTGAGASAPQQPSSGGGGCCGGGCCG</sequence>
<organism evidence="2">
    <name type="scientific">Kitasatospora sp. CMC57</name>
    <dbReference type="NCBI Taxonomy" id="3231513"/>
    <lineage>
        <taxon>Bacteria</taxon>
        <taxon>Bacillati</taxon>
        <taxon>Actinomycetota</taxon>
        <taxon>Actinomycetes</taxon>
        <taxon>Kitasatosporales</taxon>
        <taxon>Streptomycetaceae</taxon>
        <taxon>Kitasatospora</taxon>
    </lineage>
</organism>
<accession>A0AB33K3C0</accession>
<dbReference type="AlphaFoldDB" id="A0AB33K3C0"/>
<dbReference type="Pfam" id="PF09723">
    <property type="entry name" value="Zn_ribbon_8"/>
    <property type="match status" value="1"/>
</dbReference>
<dbReference type="NCBIfam" id="TIGR02605">
    <property type="entry name" value="CxxC_CxxC_SSSS"/>
    <property type="match status" value="1"/>
</dbReference>
<evidence type="ECO:0000313" key="2">
    <source>
        <dbReference type="EMBL" id="BFP48188.1"/>
    </source>
</evidence>